<evidence type="ECO:0000313" key="7">
    <source>
        <dbReference type="EnsemblMetazoa" id="PPA06891.1"/>
    </source>
</evidence>
<proteinExistence type="inferred from homology"/>
<dbReference type="GO" id="GO:0002181">
    <property type="term" value="P:cytoplasmic translation"/>
    <property type="evidence" value="ECO:0000318"/>
    <property type="project" value="GO_Central"/>
</dbReference>
<evidence type="ECO:0000313" key="8">
    <source>
        <dbReference type="Proteomes" id="UP000005239"/>
    </source>
</evidence>
<dbReference type="InterPro" id="IPR000915">
    <property type="entry name" value="60S_ribosomal_eL6"/>
</dbReference>
<dbReference type="EnsemblMetazoa" id="PPA06891.1">
    <property type="protein sequence ID" value="PPA06891.1"/>
    <property type="gene ID" value="WBGene00096445"/>
</dbReference>
<dbReference type="InterPro" id="IPR041997">
    <property type="entry name" value="Ribosomal_eL6_KOW"/>
</dbReference>
<dbReference type="PANTHER" id="PTHR10715">
    <property type="entry name" value="60S RIBOSOMAL PROTEIN L6"/>
    <property type="match status" value="1"/>
</dbReference>
<dbReference type="Proteomes" id="UP000005239">
    <property type="component" value="Unassembled WGS sequence"/>
</dbReference>
<comment type="subunit">
    <text evidence="5">Component of the large ribosomal subunit. May bind IPO9 with low affinity.</text>
</comment>
<evidence type="ECO:0000256" key="3">
    <source>
        <dbReference type="ARBA" id="ARBA00023274"/>
    </source>
</evidence>
<evidence type="ECO:0000256" key="1">
    <source>
        <dbReference type="ARBA" id="ARBA00010592"/>
    </source>
</evidence>
<dbReference type="GO" id="GO:0008340">
    <property type="term" value="P:determination of adult lifespan"/>
    <property type="evidence" value="ECO:0007669"/>
    <property type="project" value="EnsemblMetazoa"/>
</dbReference>
<dbReference type="GO" id="GO:0022625">
    <property type="term" value="C:cytosolic large ribosomal subunit"/>
    <property type="evidence" value="ECO:0000318"/>
    <property type="project" value="GO_Central"/>
</dbReference>
<reference evidence="8" key="1">
    <citation type="journal article" date="2008" name="Nat. Genet.">
        <title>The Pristionchus pacificus genome provides a unique perspective on nematode lifestyle and parasitism.</title>
        <authorList>
            <person name="Dieterich C."/>
            <person name="Clifton S.W."/>
            <person name="Schuster L.N."/>
            <person name="Chinwalla A."/>
            <person name="Delehaunty K."/>
            <person name="Dinkelacker I."/>
            <person name="Fulton L."/>
            <person name="Fulton R."/>
            <person name="Godfrey J."/>
            <person name="Minx P."/>
            <person name="Mitreva M."/>
            <person name="Roeseler W."/>
            <person name="Tian H."/>
            <person name="Witte H."/>
            <person name="Yang S.P."/>
            <person name="Wilson R.K."/>
            <person name="Sommer R.J."/>
        </authorList>
    </citation>
    <scope>NUCLEOTIDE SEQUENCE [LARGE SCALE GENOMIC DNA]</scope>
    <source>
        <strain evidence="8">PS312</strain>
    </source>
</reference>
<keyword evidence="3 6" id="KW-0687">Ribonucleoprotein</keyword>
<keyword evidence="2 6" id="KW-0689">Ribosomal protein</keyword>
<dbReference type="Pfam" id="PF03868">
    <property type="entry name" value="Ribosomal_L6e_N"/>
    <property type="match status" value="1"/>
</dbReference>
<comment type="function">
    <text evidence="4">Component of the large ribosomal subunit. The ribosome is a large ribonucleoprotein complex responsible for the synthesis of proteins in the cell.</text>
</comment>
<dbReference type="AlphaFoldDB" id="A0A2A6BA79"/>
<dbReference type="PANTHER" id="PTHR10715:SF0">
    <property type="entry name" value="LARGE RIBOSOMAL SUBUNIT PROTEIN EL6"/>
    <property type="match status" value="1"/>
</dbReference>
<dbReference type="SUPFAM" id="SSF50104">
    <property type="entry name" value="Translation proteins SH3-like domain"/>
    <property type="match status" value="1"/>
</dbReference>
<dbReference type="Gene3D" id="2.30.30.30">
    <property type="match status" value="1"/>
</dbReference>
<dbReference type="GO" id="GO:0003723">
    <property type="term" value="F:RNA binding"/>
    <property type="evidence" value="ECO:0000318"/>
    <property type="project" value="GO_Central"/>
</dbReference>
<accession>A0A8R1U7K8</accession>
<dbReference type="PROSITE" id="PS01170">
    <property type="entry name" value="RIBOSOMAL_L6E"/>
    <property type="match status" value="1"/>
</dbReference>
<dbReference type="Pfam" id="PF01159">
    <property type="entry name" value="Ribosomal_L6e"/>
    <property type="match status" value="1"/>
</dbReference>
<dbReference type="CDD" id="cd13156">
    <property type="entry name" value="KOW_RPL6"/>
    <property type="match status" value="1"/>
</dbReference>
<evidence type="ECO:0000256" key="6">
    <source>
        <dbReference type="RuleBase" id="RU000662"/>
    </source>
</evidence>
<reference evidence="7" key="2">
    <citation type="submission" date="2022-06" db="UniProtKB">
        <authorList>
            <consortium name="EnsemblMetazoa"/>
        </authorList>
    </citation>
    <scope>IDENTIFICATION</scope>
    <source>
        <strain evidence="7">PS312</strain>
    </source>
</reference>
<sequence length="255" mass="28549">TQMAGAKKATPRFRRNYELATGIMRFSAARMYHKRGTALNKKTKVAKKAVAPVAKFVTKKVGGSKNGGDRKVLVKKGPTFLKEDHVLDTAAKVRRNPKVQSLRKSITPGTVLIILAGRHKGKRVVFLKQLEKSGLLLVTGPHKLNNVPLRRIGQSFVIATSTKVDVSGVKLPETLTDAYFKRTHAKVEKKGEKADIFASGHQEYKVSEQRKTDQKLVDKAVLTAIKKHPEHKFLRGYFSTRFSIRKNQQPHAMVF</sequence>
<dbReference type="GO" id="GO:0003735">
    <property type="term" value="F:structural constituent of ribosome"/>
    <property type="evidence" value="ECO:0000318"/>
    <property type="project" value="GO_Central"/>
</dbReference>
<evidence type="ECO:0000256" key="4">
    <source>
        <dbReference type="ARBA" id="ARBA00034092"/>
    </source>
</evidence>
<dbReference type="InterPro" id="IPR008991">
    <property type="entry name" value="Translation_prot_SH3-like_sf"/>
</dbReference>
<accession>A0A2A6BA79</accession>
<dbReference type="InterPro" id="IPR014722">
    <property type="entry name" value="Rib_uL2_dom2"/>
</dbReference>
<name>A0A2A6BA79_PRIPA</name>
<evidence type="ECO:0000256" key="2">
    <source>
        <dbReference type="ARBA" id="ARBA00022980"/>
    </source>
</evidence>
<dbReference type="FunFam" id="2.30.30.30:FF:000014">
    <property type="entry name" value="60S ribosomal protein L6"/>
    <property type="match status" value="1"/>
</dbReference>
<keyword evidence="8" id="KW-1185">Reference proteome</keyword>
<protein>
    <recommendedName>
        <fullName evidence="6">60S ribosomal protein L6</fullName>
    </recommendedName>
</protein>
<dbReference type="InterPro" id="IPR049633">
    <property type="entry name" value="Ribosomal_eL6_CS"/>
</dbReference>
<gene>
    <name evidence="7" type="primary">WBGene00096445</name>
</gene>
<organism evidence="7 8">
    <name type="scientific">Pristionchus pacificus</name>
    <name type="common">Parasitic nematode worm</name>
    <dbReference type="NCBI Taxonomy" id="54126"/>
    <lineage>
        <taxon>Eukaryota</taxon>
        <taxon>Metazoa</taxon>
        <taxon>Ecdysozoa</taxon>
        <taxon>Nematoda</taxon>
        <taxon>Chromadorea</taxon>
        <taxon>Rhabditida</taxon>
        <taxon>Rhabditina</taxon>
        <taxon>Diplogasteromorpha</taxon>
        <taxon>Diplogasteroidea</taxon>
        <taxon>Neodiplogasteridae</taxon>
        <taxon>Pristionchus</taxon>
    </lineage>
</organism>
<evidence type="ECO:0000256" key="5">
    <source>
        <dbReference type="ARBA" id="ARBA00046388"/>
    </source>
</evidence>
<dbReference type="InterPro" id="IPR005568">
    <property type="entry name" value="Ribosomal_uL6_N"/>
</dbReference>
<comment type="similarity">
    <text evidence="1 6">Belongs to the eukaryotic ribosomal protein eL6 family.</text>
</comment>